<comment type="caution">
    <text evidence="9">The sequence shown here is derived from an EMBL/GenBank/DDBJ whole genome shotgun (WGS) entry which is preliminary data.</text>
</comment>
<dbReference type="NCBIfam" id="TIGR01145">
    <property type="entry name" value="ATP_synt_delta"/>
    <property type="match status" value="1"/>
</dbReference>
<dbReference type="PATRIC" id="fig|452.5.peg.134"/>
<dbReference type="EMBL" id="LNYX01000001">
    <property type="protein sequence ID" value="KTD66358.1"/>
    <property type="molecule type" value="Genomic_DNA"/>
</dbReference>
<dbReference type="RefSeq" id="WP_058482058.1">
    <property type="nucleotide sequence ID" value="NZ_CAAAII010000002.1"/>
</dbReference>
<comment type="function">
    <text evidence="8">F(1)F(0) ATP synthase produces ATP from ADP in the presence of a proton or sodium gradient. F-type ATPases consist of two structural domains, F(1) containing the extramembraneous catalytic core and F(0) containing the membrane proton channel, linked together by a central stalk and a peripheral stalk. During catalysis, ATP synthesis in the catalytic domain of F(1) is coupled via a rotary mechanism of the central stalk subunits to proton translocation.</text>
</comment>
<dbReference type="Proteomes" id="UP000054877">
    <property type="component" value="Unassembled WGS sequence"/>
</dbReference>
<evidence type="ECO:0000256" key="8">
    <source>
        <dbReference type="HAMAP-Rule" id="MF_01416"/>
    </source>
</evidence>
<dbReference type="GO" id="GO:0005886">
    <property type="term" value="C:plasma membrane"/>
    <property type="evidence" value="ECO:0007669"/>
    <property type="project" value="UniProtKB-SubCell"/>
</dbReference>
<reference evidence="9 10" key="1">
    <citation type="submission" date="2015-11" db="EMBL/GenBank/DDBJ databases">
        <title>Genomic analysis of 38 Legionella species identifies large and diverse effector repertoires.</title>
        <authorList>
            <person name="Burstein D."/>
            <person name="Amaro F."/>
            <person name="Zusman T."/>
            <person name="Lifshitz Z."/>
            <person name="Cohen O."/>
            <person name="Gilbert J.A."/>
            <person name="Pupko T."/>
            <person name="Shuman H.A."/>
            <person name="Segal G."/>
        </authorList>
    </citation>
    <scope>NUCLEOTIDE SEQUENCE [LARGE SCALE GENOMIC DNA]</scope>
    <source>
        <strain evidence="9 10">Mt.St.Helens-9</strain>
    </source>
</reference>
<evidence type="ECO:0000256" key="4">
    <source>
        <dbReference type="ARBA" id="ARBA00023065"/>
    </source>
</evidence>
<dbReference type="GO" id="GO:0045259">
    <property type="term" value="C:proton-transporting ATP synthase complex"/>
    <property type="evidence" value="ECO:0007669"/>
    <property type="project" value="UniProtKB-KW"/>
</dbReference>
<dbReference type="PRINTS" id="PR00125">
    <property type="entry name" value="ATPASEDELTA"/>
</dbReference>
<evidence type="ECO:0000256" key="3">
    <source>
        <dbReference type="ARBA" id="ARBA00022781"/>
    </source>
</evidence>
<evidence type="ECO:0000313" key="10">
    <source>
        <dbReference type="Proteomes" id="UP000054877"/>
    </source>
</evidence>
<proteinExistence type="inferred from homology"/>
<dbReference type="SUPFAM" id="SSF47928">
    <property type="entry name" value="N-terminal domain of the delta subunit of the F1F0-ATP synthase"/>
    <property type="match status" value="1"/>
</dbReference>
<gene>
    <name evidence="8 9" type="primary">atpH</name>
    <name evidence="9" type="ORF">Lspi_0121</name>
</gene>
<keyword evidence="10" id="KW-1185">Reference proteome</keyword>
<comment type="function">
    <text evidence="8">This protein is part of the stalk that links CF(0) to CF(1). It either transmits conformational changes from CF(0) to CF(1) or is implicated in proton conduction.</text>
</comment>
<keyword evidence="9" id="KW-0378">Hydrolase</keyword>
<dbReference type="Pfam" id="PF00213">
    <property type="entry name" value="OSCP"/>
    <property type="match status" value="1"/>
</dbReference>
<organism evidence="9 10">
    <name type="scientific">Legionella spiritensis</name>
    <dbReference type="NCBI Taxonomy" id="452"/>
    <lineage>
        <taxon>Bacteria</taxon>
        <taxon>Pseudomonadati</taxon>
        <taxon>Pseudomonadota</taxon>
        <taxon>Gammaproteobacteria</taxon>
        <taxon>Legionellales</taxon>
        <taxon>Legionellaceae</taxon>
        <taxon>Legionella</taxon>
    </lineage>
</organism>
<dbReference type="HAMAP" id="MF_01416">
    <property type="entry name" value="ATP_synth_delta_bact"/>
    <property type="match status" value="1"/>
</dbReference>
<dbReference type="InterPro" id="IPR020781">
    <property type="entry name" value="ATPase_OSCP/d_CS"/>
</dbReference>
<dbReference type="NCBIfam" id="NF004402">
    <property type="entry name" value="PRK05758.2-2"/>
    <property type="match status" value="1"/>
</dbReference>
<evidence type="ECO:0000256" key="1">
    <source>
        <dbReference type="ARBA" id="ARBA00004370"/>
    </source>
</evidence>
<comment type="subcellular location">
    <subcellularLocation>
        <location evidence="8">Cell membrane</location>
        <topology evidence="8">Peripheral membrane protein</topology>
    </subcellularLocation>
    <subcellularLocation>
        <location evidence="1">Membrane</location>
    </subcellularLocation>
</comment>
<accession>A0A0W0ZC29</accession>
<dbReference type="GO" id="GO:0016787">
    <property type="term" value="F:hydrolase activity"/>
    <property type="evidence" value="ECO:0007669"/>
    <property type="project" value="UniProtKB-KW"/>
</dbReference>
<dbReference type="STRING" id="452.Lspi_0121"/>
<dbReference type="Gene3D" id="1.10.520.20">
    <property type="entry name" value="N-terminal domain of the delta subunit of the F1F0-ATP synthase"/>
    <property type="match status" value="1"/>
</dbReference>
<dbReference type="AlphaFoldDB" id="A0A0W0ZC29"/>
<name>A0A0W0ZC29_LEGSP</name>
<keyword evidence="6 8" id="KW-0139">CF(1)</keyword>
<keyword evidence="4 8" id="KW-0406">Ion transport</keyword>
<keyword evidence="5 8" id="KW-0472">Membrane</keyword>
<evidence type="ECO:0000313" key="9">
    <source>
        <dbReference type="EMBL" id="KTD66358.1"/>
    </source>
</evidence>
<comment type="similarity">
    <text evidence="8">Belongs to the ATPase delta chain family.</text>
</comment>
<evidence type="ECO:0000256" key="7">
    <source>
        <dbReference type="ARBA" id="ARBA00023310"/>
    </source>
</evidence>
<protein>
    <recommendedName>
        <fullName evidence="8">ATP synthase subunit delta</fullName>
    </recommendedName>
    <alternativeName>
        <fullName evidence="8">ATP synthase F(1) sector subunit delta</fullName>
    </alternativeName>
    <alternativeName>
        <fullName evidence="8">F-type ATPase subunit delta</fullName>
        <shortName evidence="8">F-ATPase subunit delta</shortName>
    </alternativeName>
</protein>
<keyword evidence="3 8" id="KW-0375">Hydrogen ion transport</keyword>
<dbReference type="PROSITE" id="PS00389">
    <property type="entry name" value="ATPASE_DELTA"/>
    <property type="match status" value="1"/>
</dbReference>
<dbReference type="InterPro" id="IPR026015">
    <property type="entry name" value="ATP_synth_OSCP/delta_N_sf"/>
</dbReference>
<evidence type="ECO:0000256" key="6">
    <source>
        <dbReference type="ARBA" id="ARBA00023196"/>
    </source>
</evidence>
<evidence type="ECO:0000256" key="2">
    <source>
        <dbReference type="ARBA" id="ARBA00022448"/>
    </source>
</evidence>
<keyword evidence="7 8" id="KW-0066">ATP synthesis</keyword>
<dbReference type="OrthoDB" id="9816221at2"/>
<keyword evidence="8" id="KW-1003">Cell membrane</keyword>
<dbReference type="GO" id="GO:0046933">
    <property type="term" value="F:proton-transporting ATP synthase activity, rotational mechanism"/>
    <property type="evidence" value="ECO:0007669"/>
    <property type="project" value="UniProtKB-UniRule"/>
</dbReference>
<dbReference type="InterPro" id="IPR000711">
    <property type="entry name" value="ATPase_OSCP/dsu"/>
</dbReference>
<keyword evidence="2 8" id="KW-0813">Transport</keyword>
<evidence type="ECO:0000256" key="5">
    <source>
        <dbReference type="ARBA" id="ARBA00023136"/>
    </source>
</evidence>
<dbReference type="PANTHER" id="PTHR11910">
    <property type="entry name" value="ATP SYNTHASE DELTA CHAIN"/>
    <property type="match status" value="1"/>
</dbReference>
<sequence length="181" mass="20069">MSETITVARPYAKAIFEYALDKGKLSEWSEILMGLSHFIFDQQVVRFINNPVTTVAQKIALMTDPLKKIAGTEQEALTNFISELAHNKRLMALPDIQILFEAMRAEQEKTITVHVTSYSKLDSTQERQFIDALSQRLKCQVTLKTVVDPHLLGGAIIQAGDLVIDGSVRGKLNKLGADLAA</sequence>